<dbReference type="InterPro" id="IPR044281">
    <property type="entry name" value="IMP4/RPF1"/>
</dbReference>
<evidence type="ECO:0000256" key="5">
    <source>
        <dbReference type="ARBA" id="ARBA00046634"/>
    </source>
</evidence>
<keyword evidence="3" id="KW-0698">rRNA processing</keyword>
<feature type="non-terminal residue" evidence="7">
    <location>
        <position position="415"/>
    </location>
</feature>
<evidence type="ECO:0000256" key="3">
    <source>
        <dbReference type="ARBA" id="ARBA00022552"/>
    </source>
</evidence>
<dbReference type="Gene3D" id="3.40.50.10480">
    <property type="entry name" value="Probable brix-domain ribosomal biogenesis protein"/>
    <property type="match status" value="1"/>
</dbReference>
<proteinExistence type="predicted"/>
<evidence type="ECO:0000259" key="6">
    <source>
        <dbReference type="PROSITE" id="PS50833"/>
    </source>
</evidence>
<dbReference type="PANTHER" id="PTHR22734">
    <property type="entry name" value="U3 SMALL NUCLEOLAR RIBONUCLEOPROTEIN PROTEIN IMP4"/>
    <property type="match status" value="1"/>
</dbReference>
<dbReference type="GO" id="GO:0006364">
    <property type="term" value="P:rRNA processing"/>
    <property type="evidence" value="ECO:0007669"/>
    <property type="project" value="UniProtKB-KW"/>
</dbReference>
<dbReference type="AlphaFoldDB" id="A0A8J7TGC4"/>
<evidence type="ECO:0000256" key="2">
    <source>
        <dbReference type="ARBA" id="ARBA00022517"/>
    </source>
</evidence>
<dbReference type="PANTHER" id="PTHR22734:SF2">
    <property type="entry name" value="U3 SMALL NUCLEOLAR RIBONUCLEOPROTEIN PROTEIN IMP4"/>
    <property type="match status" value="1"/>
</dbReference>
<gene>
    <name evidence="7" type="primary">Imp4</name>
    <name evidence="7" type="ORF">GTO95_0005892</name>
</gene>
<dbReference type="SUPFAM" id="SSF52954">
    <property type="entry name" value="Class II aaRS ABD-related"/>
    <property type="match status" value="1"/>
</dbReference>
<dbReference type="SMART" id="SM00879">
    <property type="entry name" value="Brix"/>
    <property type="match status" value="1"/>
</dbReference>
<dbReference type="GO" id="GO:0032040">
    <property type="term" value="C:small-subunit processome"/>
    <property type="evidence" value="ECO:0007669"/>
    <property type="project" value="TreeGrafter"/>
</dbReference>
<sequence>MDDEYKWAGVEDPKIMITTSRDPSSRLKMFAKEMKLIFPGAQRMNRGNHEVVTLVKACRANEVTDLVILHETRGQPDGMIVCHLPFGPTAYFTLYNVVMRHDIPDIGTMSEAFPHLIFHNFSSRLGKRVSDILKYLFPVPKDESRRVVTFSNQEDYISFRGVYLGRRVDGKLQLGLLPVVHRQPLHEQRGKPRASSTSKAVEDEETLQARALSAAHQLADAIQHQVHDLLADSVVPTGVVVCCILLACDELLRVEQLPVGPRANLICTQLCVHEHGPGHVLARPGLAEEGVEGVVSAADGLVAGHLAIGLDAVLQAVQLPAGVAYLHTRLAHMDGDALTLKQGGREAGEAVQCTSVATLPAHRADTMTKARRWDLCAFQHQRFGCPQGTCLHTTFINFPTKTTSNRYDVLRLSNP</sequence>
<dbReference type="GO" id="GO:0042274">
    <property type="term" value="P:ribosomal small subunit biogenesis"/>
    <property type="evidence" value="ECO:0007669"/>
    <property type="project" value="UniProtKB-ARBA"/>
</dbReference>
<dbReference type="FunFam" id="3.40.50.10480:FF:000001">
    <property type="entry name" value="IMP4, U3 small nucleolar ribonucleoprotein"/>
    <property type="match status" value="1"/>
</dbReference>
<comment type="subunit">
    <text evidence="5">Part of the small subunit (SSU) processome, composed of more than 70 proteins and the RNA chaperone small nucleolar RNA (snoRNA) U3. Component of a heterotrimeric complex containing IMP3, IMP4 and MPHOSPH10. Interacts with MPHOSPH10.</text>
</comment>
<evidence type="ECO:0000313" key="8">
    <source>
        <dbReference type="Proteomes" id="UP000736164"/>
    </source>
</evidence>
<dbReference type="GO" id="GO:0034457">
    <property type="term" value="C:Mpp10 complex"/>
    <property type="evidence" value="ECO:0007669"/>
    <property type="project" value="UniProtKB-ARBA"/>
</dbReference>
<keyword evidence="2" id="KW-0690">Ribosome biogenesis</keyword>
<keyword evidence="8" id="KW-1185">Reference proteome</keyword>
<feature type="non-terminal residue" evidence="7">
    <location>
        <position position="1"/>
    </location>
</feature>
<evidence type="ECO:0000313" key="7">
    <source>
        <dbReference type="EMBL" id="MBN3322534.1"/>
    </source>
</evidence>
<feature type="domain" description="Brix" evidence="6">
    <location>
        <begin position="13"/>
        <end position="276"/>
    </location>
</feature>
<comment type="function">
    <text evidence="4">Component of the 60-80S U3 small nucleolar ribonucleoprotein (U3 snoRNP). Required for the early cleavages during pre-18S ribosomal RNA processing. Part of the small subunit (SSU) processome, first precursor of the small eukaryotic ribosomal subunit. During the assembly of the SSU processome in the nucleolus, many ribosome biogenesis factors, an RNA chaperone and ribosomal proteins associate with the nascent pre-rRNA and work in concert to generate RNA folding, modifications, rearrangements and cleavage as well as targeted degradation of pre-ribosomal RNA by the RNA exosome.</text>
</comment>
<reference evidence="7" key="1">
    <citation type="journal article" date="2021" name="Cell">
        <title>Tracing the genetic footprints of vertebrate landing in non-teleost ray-finned fishes.</title>
        <authorList>
            <person name="Bi X."/>
            <person name="Wang K."/>
            <person name="Yang L."/>
            <person name="Pan H."/>
            <person name="Jiang H."/>
            <person name="Wei Q."/>
            <person name="Fang M."/>
            <person name="Yu H."/>
            <person name="Zhu C."/>
            <person name="Cai Y."/>
            <person name="He Y."/>
            <person name="Gan X."/>
            <person name="Zeng H."/>
            <person name="Yu D."/>
            <person name="Zhu Y."/>
            <person name="Jiang H."/>
            <person name="Qiu Q."/>
            <person name="Yang H."/>
            <person name="Zhang Y.E."/>
            <person name="Wang W."/>
            <person name="Zhu M."/>
            <person name="He S."/>
            <person name="Zhang G."/>
        </authorList>
    </citation>
    <scope>NUCLEOTIDE SEQUENCE</scope>
    <source>
        <strain evidence="7">Allg_001</strain>
    </source>
</reference>
<evidence type="ECO:0000256" key="4">
    <source>
        <dbReference type="ARBA" id="ARBA00045281"/>
    </source>
</evidence>
<dbReference type="PROSITE" id="PS50833">
    <property type="entry name" value="BRIX"/>
    <property type="match status" value="1"/>
</dbReference>
<evidence type="ECO:0000256" key="1">
    <source>
        <dbReference type="ARBA" id="ARBA00004604"/>
    </source>
</evidence>
<comment type="subcellular location">
    <subcellularLocation>
        <location evidence="1">Nucleus</location>
        <location evidence="1">Nucleolus</location>
    </subcellularLocation>
</comment>
<comment type="caution">
    <text evidence="7">The sequence shown here is derived from an EMBL/GenBank/DDBJ whole genome shotgun (WGS) entry which is preliminary data.</text>
</comment>
<dbReference type="InterPro" id="IPR007109">
    <property type="entry name" value="Brix"/>
</dbReference>
<accession>A0A8J7TGC4</accession>
<dbReference type="GO" id="GO:0042134">
    <property type="term" value="F:rRNA primary transcript binding"/>
    <property type="evidence" value="ECO:0007669"/>
    <property type="project" value="InterPro"/>
</dbReference>
<dbReference type="Pfam" id="PF04427">
    <property type="entry name" value="Brix"/>
    <property type="match status" value="1"/>
</dbReference>
<organism evidence="7 8">
    <name type="scientific">Atractosteus spatula</name>
    <name type="common">Alligator gar</name>
    <name type="synonym">Lepisosteus spatula</name>
    <dbReference type="NCBI Taxonomy" id="7917"/>
    <lineage>
        <taxon>Eukaryota</taxon>
        <taxon>Metazoa</taxon>
        <taxon>Chordata</taxon>
        <taxon>Craniata</taxon>
        <taxon>Vertebrata</taxon>
        <taxon>Euteleostomi</taxon>
        <taxon>Actinopterygii</taxon>
        <taxon>Neopterygii</taxon>
        <taxon>Holostei</taxon>
        <taxon>Semionotiformes</taxon>
        <taxon>Lepisosteidae</taxon>
        <taxon>Atractosteus</taxon>
    </lineage>
</organism>
<dbReference type="Proteomes" id="UP000736164">
    <property type="component" value="Unassembled WGS sequence"/>
</dbReference>
<name>A0A8J7TGC4_ATRSP</name>
<protein>
    <submittedName>
        <fullName evidence="7">IMP4 protein</fullName>
    </submittedName>
</protein>
<dbReference type="EMBL" id="JAAWVO010060449">
    <property type="protein sequence ID" value="MBN3322534.1"/>
    <property type="molecule type" value="Genomic_DNA"/>
</dbReference>
<dbReference type="GO" id="GO:0030515">
    <property type="term" value="F:snoRNA binding"/>
    <property type="evidence" value="ECO:0007669"/>
    <property type="project" value="TreeGrafter"/>
</dbReference>
<dbReference type="GO" id="GO:0005654">
    <property type="term" value="C:nucleoplasm"/>
    <property type="evidence" value="ECO:0007669"/>
    <property type="project" value="UniProtKB-ARBA"/>
</dbReference>